<comment type="caution">
    <text evidence="1">The sequence shown here is derived from an EMBL/GenBank/DDBJ whole genome shotgun (WGS) entry which is preliminary data.</text>
</comment>
<sequence length="339" mass="39232">MAITKISGFGYESFSDQEDFWDDLPVSHLKYNVLDNFQEVFQTTSTSRKSSGLLGSLLAKSSFHNRSERFDLEDFWDDLPVIRLKYNALENFQEVFQTTSTSRKSYGLPGSLLMKSPFHNRSESFGFSDLEDFWDNLPVSRLKYNALDDFLQSLVNKQKTEDIFTNIAPVFHHMILIFHSFKGGLPGSLLTKSSFHNRSEPFGFSDLDLICRFFSDLEDFWDDLPVIRLKYNALDNFQEVFQTNSTSRKSSELPGSLLTKSPFHNRSTKSPFHNRSEGFGFSDLDLICKFFRSGRLLGRPVSRLKYNALEDFQEVFQTTSWKSSDEVFFHIKWSPSLSL</sequence>
<evidence type="ECO:0000313" key="1">
    <source>
        <dbReference type="EMBL" id="KAF2620300.1"/>
    </source>
</evidence>
<accession>A0A8S9MJX5</accession>
<gene>
    <name evidence="1" type="ORF">F2Q68_00041314</name>
</gene>
<dbReference type="Proteomes" id="UP000712281">
    <property type="component" value="Unassembled WGS sequence"/>
</dbReference>
<proteinExistence type="predicted"/>
<protein>
    <submittedName>
        <fullName evidence="1">Uncharacterized protein</fullName>
    </submittedName>
</protein>
<evidence type="ECO:0000313" key="2">
    <source>
        <dbReference type="Proteomes" id="UP000712281"/>
    </source>
</evidence>
<dbReference type="EMBL" id="QGKW02000007">
    <property type="protein sequence ID" value="KAF2620300.1"/>
    <property type="molecule type" value="Genomic_DNA"/>
</dbReference>
<reference evidence="1" key="1">
    <citation type="submission" date="2019-12" db="EMBL/GenBank/DDBJ databases">
        <title>Genome sequencing and annotation of Brassica cretica.</title>
        <authorList>
            <person name="Studholme D.J."/>
            <person name="Sarris P.F."/>
        </authorList>
    </citation>
    <scope>NUCLEOTIDE SEQUENCE</scope>
    <source>
        <strain evidence="1">PFS-001/15</strain>
        <tissue evidence="1">Leaf</tissue>
    </source>
</reference>
<dbReference type="AlphaFoldDB" id="A0A8S9MJX5"/>
<organism evidence="1 2">
    <name type="scientific">Brassica cretica</name>
    <name type="common">Mustard</name>
    <dbReference type="NCBI Taxonomy" id="69181"/>
    <lineage>
        <taxon>Eukaryota</taxon>
        <taxon>Viridiplantae</taxon>
        <taxon>Streptophyta</taxon>
        <taxon>Embryophyta</taxon>
        <taxon>Tracheophyta</taxon>
        <taxon>Spermatophyta</taxon>
        <taxon>Magnoliopsida</taxon>
        <taxon>eudicotyledons</taxon>
        <taxon>Gunneridae</taxon>
        <taxon>Pentapetalae</taxon>
        <taxon>rosids</taxon>
        <taxon>malvids</taxon>
        <taxon>Brassicales</taxon>
        <taxon>Brassicaceae</taxon>
        <taxon>Brassiceae</taxon>
        <taxon>Brassica</taxon>
    </lineage>
</organism>
<name>A0A8S9MJX5_BRACR</name>